<feature type="binding site" evidence="10">
    <location>
        <position position="241"/>
    </location>
    <ligand>
        <name>Zn(2+)</name>
        <dbReference type="ChEBI" id="CHEBI:29105"/>
    </ligand>
</feature>
<dbReference type="CDD" id="cd01854">
    <property type="entry name" value="YjeQ_EngC"/>
    <property type="match status" value="1"/>
</dbReference>
<evidence type="ECO:0000259" key="12">
    <source>
        <dbReference type="PROSITE" id="PS51721"/>
    </source>
</evidence>
<dbReference type="GeneID" id="83014329"/>
<keyword evidence="7 10" id="KW-0862">Zinc</keyword>
<gene>
    <name evidence="10 13" type="primary">rsgA</name>
    <name evidence="13" type="ORF">DWY25_02755</name>
</gene>
<feature type="binding site" evidence="10">
    <location>
        <position position="246"/>
    </location>
    <ligand>
        <name>Zn(2+)</name>
        <dbReference type="ChEBI" id="CHEBI:29105"/>
    </ligand>
</feature>
<dbReference type="GO" id="GO:0003924">
    <property type="term" value="F:GTPase activity"/>
    <property type="evidence" value="ECO:0007669"/>
    <property type="project" value="UniProtKB-UniRule"/>
</dbReference>
<dbReference type="EC" id="3.6.1.-" evidence="10"/>
<evidence type="ECO:0000256" key="4">
    <source>
        <dbReference type="ARBA" id="ARBA00022730"/>
    </source>
</evidence>
<evidence type="ECO:0000256" key="7">
    <source>
        <dbReference type="ARBA" id="ARBA00022833"/>
    </source>
</evidence>
<name>A0A412G5I6_9FIRM</name>
<dbReference type="AlphaFoldDB" id="A0A412G5I6"/>
<evidence type="ECO:0000256" key="8">
    <source>
        <dbReference type="ARBA" id="ARBA00022884"/>
    </source>
</evidence>
<dbReference type="InterPro" id="IPR030378">
    <property type="entry name" value="G_CP_dom"/>
</dbReference>
<feature type="binding site" evidence="10">
    <location>
        <begin position="110"/>
        <end position="113"/>
    </location>
    <ligand>
        <name>GTP</name>
        <dbReference type="ChEBI" id="CHEBI:37565"/>
    </ligand>
</feature>
<keyword evidence="1 10" id="KW-0963">Cytoplasm</keyword>
<organism evidence="13 14">
    <name type="scientific">Holdemania filiformis</name>
    <dbReference type="NCBI Taxonomy" id="61171"/>
    <lineage>
        <taxon>Bacteria</taxon>
        <taxon>Bacillati</taxon>
        <taxon>Bacillota</taxon>
        <taxon>Erysipelotrichia</taxon>
        <taxon>Erysipelotrichales</taxon>
        <taxon>Erysipelotrichaceae</taxon>
        <taxon>Holdemania</taxon>
    </lineage>
</organism>
<keyword evidence="14" id="KW-1185">Reference proteome</keyword>
<dbReference type="Gene3D" id="3.40.50.300">
    <property type="entry name" value="P-loop containing nucleotide triphosphate hydrolases"/>
    <property type="match status" value="1"/>
</dbReference>
<evidence type="ECO:0000256" key="6">
    <source>
        <dbReference type="ARBA" id="ARBA00022801"/>
    </source>
</evidence>
<dbReference type="PROSITE" id="PS51721">
    <property type="entry name" value="G_CP"/>
    <property type="match status" value="1"/>
</dbReference>
<evidence type="ECO:0000259" key="11">
    <source>
        <dbReference type="PROSITE" id="PS50936"/>
    </source>
</evidence>
<dbReference type="PANTHER" id="PTHR32120:SF11">
    <property type="entry name" value="SMALL RIBOSOMAL SUBUNIT BIOGENESIS GTPASE RSGA 1, MITOCHONDRIAL-RELATED"/>
    <property type="match status" value="1"/>
</dbReference>
<keyword evidence="8 10" id="KW-0694">RNA-binding</keyword>
<comment type="subcellular location">
    <subcellularLocation>
        <location evidence="10">Cytoplasm</location>
    </subcellularLocation>
</comment>
<dbReference type="InterPro" id="IPR012340">
    <property type="entry name" value="NA-bd_OB-fold"/>
</dbReference>
<comment type="function">
    <text evidence="10">One of several proteins that assist in the late maturation steps of the functional core of the 30S ribosomal subunit. Helps release RbfA from mature subunits. May play a role in the assembly of ribosomal proteins into the subunit. Circularly permuted GTPase that catalyzes slow GTP hydrolysis, GTPase activity is stimulated by the 30S ribosomal subunit.</text>
</comment>
<dbReference type="NCBIfam" id="TIGR00157">
    <property type="entry name" value="ribosome small subunit-dependent GTPase A"/>
    <property type="match status" value="1"/>
</dbReference>
<dbReference type="SUPFAM" id="SSF52540">
    <property type="entry name" value="P-loop containing nucleoside triphosphate hydrolases"/>
    <property type="match status" value="1"/>
</dbReference>
<evidence type="ECO:0000256" key="5">
    <source>
        <dbReference type="ARBA" id="ARBA00022741"/>
    </source>
</evidence>
<dbReference type="GO" id="GO:0019843">
    <property type="term" value="F:rRNA binding"/>
    <property type="evidence" value="ECO:0007669"/>
    <property type="project" value="UniProtKB-KW"/>
</dbReference>
<keyword evidence="3 10" id="KW-0479">Metal-binding</keyword>
<dbReference type="InterPro" id="IPR031944">
    <property type="entry name" value="RsgA_N"/>
</dbReference>
<dbReference type="EMBL" id="QRUP01000002">
    <property type="protein sequence ID" value="RGR76292.1"/>
    <property type="molecule type" value="Genomic_DNA"/>
</dbReference>
<evidence type="ECO:0000256" key="1">
    <source>
        <dbReference type="ARBA" id="ARBA00022490"/>
    </source>
</evidence>
<proteinExistence type="inferred from homology"/>
<dbReference type="CDD" id="cd04466">
    <property type="entry name" value="S1_YloQ_GTPase"/>
    <property type="match status" value="1"/>
</dbReference>
<comment type="similarity">
    <text evidence="10">Belongs to the TRAFAC class YlqF/YawG GTPase family. RsgA subfamily.</text>
</comment>
<dbReference type="GO" id="GO:0042274">
    <property type="term" value="P:ribosomal small subunit biogenesis"/>
    <property type="evidence" value="ECO:0007669"/>
    <property type="project" value="UniProtKB-UniRule"/>
</dbReference>
<feature type="binding site" evidence="10">
    <location>
        <position position="254"/>
    </location>
    <ligand>
        <name>Zn(2+)</name>
        <dbReference type="ChEBI" id="CHEBI:29105"/>
    </ligand>
</feature>
<feature type="domain" description="CP-type G" evidence="12">
    <location>
        <begin position="61"/>
        <end position="217"/>
    </location>
</feature>
<feature type="domain" description="EngC GTPase" evidence="11">
    <location>
        <begin position="70"/>
        <end position="215"/>
    </location>
</feature>
<reference evidence="13 14" key="1">
    <citation type="submission" date="2018-08" db="EMBL/GenBank/DDBJ databases">
        <title>A genome reference for cultivated species of the human gut microbiota.</title>
        <authorList>
            <person name="Zou Y."/>
            <person name="Xue W."/>
            <person name="Luo G."/>
        </authorList>
    </citation>
    <scope>NUCLEOTIDE SEQUENCE [LARGE SCALE GENOMIC DNA]</scope>
    <source>
        <strain evidence="13 14">AF24-29</strain>
    </source>
</reference>
<comment type="subunit">
    <text evidence="10">Monomer. Associates with 30S ribosomal subunit, binds 16S rRNA.</text>
</comment>
<dbReference type="Proteomes" id="UP000284178">
    <property type="component" value="Unassembled WGS sequence"/>
</dbReference>
<keyword evidence="6 10" id="KW-0378">Hydrolase</keyword>
<dbReference type="HAMAP" id="MF_01820">
    <property type="entry name" value="GTPase_RsgA"/>
    <property type="match status" value="1"/>
</dbReference>
<dbReference type="Gene3D" id="2.40.50.140">
    <property type="entry name" value="Nucleic acid-binding proteins"/>
    <property type="match status" value="1"/>
</dbReference>
<dbReference type="SUPFAM" id="SSF50249">
    <property type="entry name" value="Nucleic acid-binding proteins"/>
    <property type="match status" value="1"/>
</dbReference>
<dbReference type="InterPro" id="IPR010914">
    <property type="entry name" value="RsgA_GTPase_dom"/>
</dbReference>
<dbReference type="Pfam" id="PF03193">
    <property type="entry name" value="RsgA_GTPase"/>
    <property type="match status" value="1"/>
</dbReference>
<feature type="binding site" evidence="10">
    <location>
        <position position="248"/>
    </location>
    <ligand>
        <name>Zn(2+)</name>
        <dbReference type="ChEBI" id="CHEBI:29105"/>
    </ligand>
</feature>
<dbReference type="Pfam" id="PF16745">
    <property type="entry name" value="RsgA_N"/>
    <property type="match status" value="1"/>
</dbReference>
<evidence type="ECO:0000313" key="13">
    <source>
        <dbReference type="EMBL" id="RGR76292.1"/>
    </source>
</evidence>
<feature type="binding site" evidence="10">
    <location>
        <begin position="160"/>
        <end position="168"/>
    </location>
    <ligand>
        <name>GTP</name>
        <dbReference type="ChEBI" id="CHEBI:37565"/>
    </ligand>
</feature>
<dbReference type="GO" id="GO:0046872">
    <property type="term" value="F:metal ion binding"/>
    <property type="evidence" value="ECO:0007669"/>
    <property type="project" value="UniProtKB-KW"/>
</dbReference>
<keyword evidence="5 10" id="KW-0547">Nucleotide-binding</keyword>
<dbReference type="GO" id="GO:0005737">
    <property type="term" value="C:cytoplasm"/>
    <property type="evidence" value="ECO:0007669"/>
    <property type="project" value="UniProtKB-SubCell"/>
</dbReference>
<keyword evidence="2 10" id="KW-0690">Ribosome biogenesis</keyword>
<dbReference type="PROSITE" id="PS50936">
    <property type="entry name" value="ENGC_GTPASE"/>
    <property type="match status" value="1"/>
</dbReference>
<dbReference type="InterPro" id="IPR027417">
    <property type="entry name" value="P-loop_NTPase"/>
</dbReference>
<comment type="caution">
    <text evidence="13">The sequence shown here is derived from an EMBL/GenBank/DDBJ whole genome shotgun (WGS) entry which is preliminary data.</text>
</comment>
<dbReference type="PANTHER" id="PTHR32120">
    <property type="entry name" value="SMALL RIBOSOMAL SUBUNIT BIOGENESIS GTPASE RSGA"/>
    <property type="match status" value="1"/>
</dbReference>
<dbReference type="InterPro" id="IPR004881">
    <property type="entry name" value="Ribosome_biogen_GTPase_RsgA"/>
</dbReference>
<comment type="cofactor">
    <cofactor evidence="10">
        <name>Zn(2+)</name>
        <dbReference type="ChEBI" id="CHEBI:29105"/>
    </cofactor>
    <text evidence="10">Binds 1 zinc ion per subunit.</text>
</comment>
<dbReference type="RefSeq" id="WP_072684189.1">
    <property type="nucleotide sequence ID" value="NZ_CABJCV010000002.1"/>
</dbReference>
<accession>A0A412G5I6</accession>
<evidence type="ECO:0000256" key="3">
    <source>
        <dbReference type="ARBA" id="ARBA00022723"/>
    </source>
</evidence>
<keyword evidence="9 10" id="KW-0342">GTP-binding</keyword>
<sequence length="287" mass="32274">MIGRIIRIISNQYLVADEEGRRVACVAMGKVRRQDKPRVGDWVEYTDFGDQTGIERIRPRMNSLIRPPVANVDQALIVMSAKDPDFSCTLVDRILFLIVNASIKPVLCITKMDLVQPDDPVHGWIEDYRQSGYEVVLSGREELDENLAGVLRGKVTVLTGQSGVGKSSLLNKLNPEFQLQTQEISKALGRGKHTTRHVELHEVAGGWVADTPGFSSLDFSRMTPTELAQSVPDFAPYLGRCRFRDCIHQNEPGCAIKQAVEDRQVSRIRYADYLDCLTLVQGRKEKY</sequence>
<dbReference type="GO" id="GO:0005525">
    <property type="term" value="F:GTP binding"/>
    <property type="evidence" value="ECO:0007669"/>
    <property type="project" value="UniProtKB-UniRule"/>
</dbReference>
<evidence type="ECO:0000256" key="9">
    <source>
        <dbReference type="ARBA" id="ARBA00023134"/>
    </source>
</evidence>
<evidence type="ECO:0000256" key="10">
    <source>
        <dbReference type="HAMAP-Rule" id="MF_01820"/>
    </source>
</evidence>
<dbReference type="Gene3D" id="1.10.40.50">
    <property type="entry name" value="Probable gtpase engc, domain 3"/>
    <property type="match status" value="1"/>
</dbReference>
<keyword evidence="4 10" id="KW-0699">rRNA-binding</keyword>
<evidence type="ECO:0000313" key="14">
    <source>
        <dbReference type="Proteomes" id="UP000284178"/>
    </source>
</evidence>
<evidence type="ECO:0000256" key="2">
    <source>
        <dbReference type="ARBA" id="ARBA00022517"/>
    </source>
</evidence>
<protein>
    <recommendedName>
        <fullName evidence="10">Small ribosomal subunit biogenesis GTPase RsgA</fullName>
        <ecNumber evidence="10">3.6.1.-</ecNumber>
    </recommendedName>
</protein>